<dbReference type="Pfam" id="PF00270">
    <property type="entry name" value="DEAD"/>
    <property type="match status" value="1"/>
</dbReference>
<dbReference type="PANTHER" id="PTHR47959:SF13">
    <property type="entry name" value="ATP-DEPENDENT RNA HELICASE RHLE"/>
    <property type="match status" value="1"/>
</dbReference>
<evidence type="ECO:0000256" key="3">
    <source>
        <dbReference type="ARBA" id="ARBA00022806"/>
    </source>
</evidence>
<evidence type="ECO:0000256" key="5">
    <source>
        <dbReference type="ARBA" id="ARBA00038437"/>
    </source>
</evidence>
<dbReference type="InterPro" id="IPR001650">
    <property type="entry name" value="Helicase_C-like"/>
</dbReference>
<dbReference type="InterPro" id="IPR014014">
    <property type="entry name" value="RNA_helicase_DEAD_Q_motif"/>
</dbReference>
<dbReference type="EMBL" id="FNAP01000003">
    <property type="protein sequence ID" value="SDE07751.1"/>
    <property type="molecule type" value="Genomic_DNA"/>
</dbReference>
<dbReference type="Gene3D" id="3.40.50.300">
    <property type="entry name" value="P-loop containing nucleotide triphosphate hydrolases"/>
    <property type="match status" value="2"/>
</dbReference>
<evidence type="ECO:0000256" key="1">
    <source>
        <dbReference type="ARBA" id="ARBA00022741"/>
    </source>
</evidence>
<name>A0A1G6ZZ26_9PROT</name>
<dbReference type="InterPro" id="IPR014001">
    <property type="entry name" value="Helicase_ATP-bd"/>
</dbReference>
<evidence type="ECO:0000256" key="6">
    <source>
        <dbReference type="PROSITE-ProRule" id="PRU00552"/>
    </source>
</evidence>
<dbReference type="PROSITE" id="PS51195">
    <property type="entry name" value="Q_MOTIF"/>
    <property type="match status" value="1"/>
</dbReference>
<reference evidence="11 12" key="1">
    <citation type="submission" date="2016-10" db="EMBL/GenBank/DDBJ databases">
        <authorList>
            <person name="de Groot N.N."/>
        </authorList>
    </citation>
    <scope>NUCLEOTIDE SEQUENCE [LARGE SCALE GENOMIC DNA]</scope>
    <source>
        <strain evidence="11 12">ATCC 700224</strain>
    </source>
</reference>
<feature type="region of interest" description="Disordered" evidence="7">
    <location>
        <begin position="20"/>
        <end position="39"/>
    </location>
</feature>
<evidence type="ECO:0000256" key="2">
    <source>
        <dbReference type="ARBA" id="ARBA00022801"/>
    </source>
</evidence>
<dbReference type="AlphaFoldDB" id="A0A1G6ZZ26"/>
<dbReference type="Proteomes" id="UP000199412">
    <property type="component" value="Unassembled WGS sequence"/>
</dbReference>
<keyword evidence="2" id="KW-0378">Hydrolase</keyword>
<keyword evidence="12" id="KW-1185">Reference proteome</keyword>
<evidence type="ECO:0000256" key="4">
    <source>
        <dbReference type="ARBA" id="ARBA00022840"/>
    </source>
</evidence>
<evidence type="ECO:0000259" key="8">
    <source>
        <dbReference type="PROSITE" id="PS51192"/>
    </source>
</evidence>
<dbReference type="PROSITE" id="PS51192">
    <property type="entry name" value="HELICASE_ATP_BIND_1"/>
    <property type="match status" value="1"/>
</dbReference>
<dbReference type="CDD" id="cd18787">
    <property type="entry name" value="SF2_C_DEAD"/>
    <property type="match status" value="1"/>
</dbReference>
<dbReference type="GO" id="GO:0005524">
    <property type="term" value="F:ATP binding"/>
    <property type="evidence" value="ECO:0007669"/>
    <property type="project" value="UniProtKB-KW"/>
</dbReference>
<dbReference type="STRING" id="69960.SAMN05421720_103102"/>
<feature type="domain" description="DEAD-box RNA helicase Q" evidence="10">
    <location>
        <begin position="54"/>
        <end position="82"/>
    </location>
</feature>
<organism evidence="11 12">
    <name type="scientific">Rhodospira trueperi</name>
    <dbReference type="NCBI Taxonomy" id="69960"/>
    <lineage>
        <taxon>Bacteria</taxon>
        <taxon>Pseudomonadati</taxon>
        <taxon>Pseudomonadota</taxon>
        <taxon>Alphaproteobacteria</taxon>
        <taxon>Rhodospirillales</taxon>
        <taxon>Rhodospirillaceae</taxon>
        <taxon>Rhodospira</taxon>
    </lineage>
</organism>
<protein>
    <submittedName>
        <fullName evidence="11">ATP-dependent RNA helicase RhlE</fullName>
    </submittedName>
</protein>
<dbReference type="GO" id="GO:0016787">
    <property type="term" value="F:hydrolase activity"/>
    <property type="evidence" value="ECO:0007669"/>
    <property type="project" value="UniProtKB-KW"/>
</dbReference>
<feature type="region of interest" description="Disordered" evidence="7">
    <location>
        <begin position="417"/>
        <end position="473"/>
    </location>
</feature>
<dbReference type="GO" id="GO:0003676">
    <property type="term" value="F:nucleic acid binding"/>
    <property type="evidence" value="ECO:0007669"/>
    <property type="project" value="InterPro"/>
</dbReference>
<keyword evidence="3 11" id="KW-0347">Helicase</keyword>
<dbReference type="SMART" id="SM00490">
    <property type="entry name" value="HELICc"/>
    <property type="match status" value="1"/>
</dbReference>
<evidence type="ECO:0000259" key="10">
    <source>
        <dbReference type="PROSITE" id="PS51195"/>
    </source>
</evidence>
<comment type="similarity">
    <text evidence="5">Belongs to the DEAD box helicase family.</text>
</comment>
<proteinExistence type="inferred from homology"/>
<dbReference type="SMART" id="SM00487">
    <property type="entry name" value="DEXDc"/>
    <property type="match status" value="1"/>
</dbReference>
<evidence type="ECO:0000256" key="7">
    <source>
        <dbReference type="SAM" id="MobiDB-lite"/>
    </source>
</evidence>
<dbReference type="GO" id="GO:0003724">
    <property type="term" value="F:RNA helicase activity"/>
    <property type="evidence" value="ECO:0007669"/>
    <property type="project" value="InterPro"/>
</dbReference>
<feature type="short sequence motif" description="Q motif" evidence="6">
    <location>
        <begin position="54"/>
        <end position="82"/>
    </location>
</feature>
<keyword evidence="1" id="KW-0547">Nucleotide-binding</keyword>
<dbReference type="PANTHER" id="PTHR47959">
    <property type="entry name" value="ATP-DEPENDENT RNA HELICASE RHLE-RELATED"/>
    <property type="match status" value="1"/>
</dbReference>
<evidence type="ECO:0000259" key="9">
    <source>
        <dbReference type="PROSITE" id="PS51194"/>
    </source>
</evidence>
<evidence type="ECO:0000313" key="11">
    <source>
        <dbReference type="EMBL" id="SDE07751.1"/>
    </source>
</evidence>
<feature type="domain" description="Helicase C-terminal" evidence="9">
    <location>
        <begin position="283"/>
        <end position="438"/>
    </location>
</feature>
<dbReference type="CDD" id="cd00268">
    <property type="entry name" value="DEADc"/>
    <property type="match status" value="1"/>
</dbReference>
<keyword evidence="4" id="KW-0067">ATP-binding</keyword>
<sequence>MSAGSGLSCRCTTLGPAPRRGNGLDALRHSPGADTSRPSKALRRVLANESVRLIQFTDLGLAEPLLRAIAAEGHIHPTPIQSRAIPLALSGRDVLGIAQTGTGKTAAFVLPLLDRFARASARAAPGGCRALILVPTRELAAQVSATIRAYGRDLSITSTVVIGGAKPGPQVRALARGVDIIVATPGRLIDHLDSGAVRLDGAGTVVLDEADHMLDLGFLPAIRRIMKAVPKRRQTMLLSATMPKAIRILASEFLNDPAEVSVAPAARPIETIDQSVMHVAAVSKRDVLVDVLGRHQVGRTIVFTRTKRGADRVTRHLEQAGLSAMAIHGNRSQPQRTKALAEFRGGQVAILVATDIAARGIDVPDVSHVINFDLPNVPEAYVHRIGRTARAGKSGTAISLCDPTEQGLLRDIERLIGSSINDPGGHGHDVRPSPASPSPPSVRGHRSDSPGPSGPRRRKRRRTSGPAVAGVAR</sequence>
<dbReference type="Pfam" id="PF00271">
    <property type="entry name" value="Helicase_C"/>
    <property type="match status" value="1"/>
</dbReference>
<dbReference type="GO" id="GO:0005829">
    <property type="term" value="C:cytosol"/>
    <property type="evidence" value="ECO:0007669"/>
    <property type="project" value="TreeGrafter"/>
</dbReference>
<dbReference type="PROSITE" id="PS51194">
    <property type="entry name" value="HELICASE_CTER"/>
    <property type="match status" value="1"/>
</dbReference>
<dbReference type="SUPFAM" id="SSF52540">
    <property type="entry name" value="P-loop containing nucleoside triphosphate hydrolases"/>
    <property type="match status" value="1"/>
</dbReference>
<gene>
    <name evidence="11" type="ORF">SAMN05421720_103102</name>
</gene>
<dbReference type="InterPro" id="IPR044742">
    <property type="entry name" value="DEAD/DEAH_RhlB"/>
</dbReference>
<evidence type="ECO:0000313" key="12">
    <source>
        <dbReference type="Proteomes" id="UP000199412"/>
    </source>
</evidence>
<dbReference type="InterPro" id="IPR027417">
    <property type="entry name" value="P-loop_NTPase"/>
</dbReference>
<dbReference type="InterPro" id="IPR050079">
    <property type="entry name" value="DEAD_box_RNA_helicase"/>
</dbReference>
<dbReference type="InterPro" id="IPR011545">
    <property type="entry name" value="DEAD/DEAH_box_helicase_dom"/>
</dbReference>
<feature type="domain" description="Helicase ATP-binding" evidence="8">
    <location>
        <begin position="85"/>
        <end position="260"/>
    </location>
</feature>
<accession>A0A1G6ZZ26</accession>